<dbReference type="EMBL" id="GL379787">
    <property type="protein sequence ID" value="EGT31067.1"/>
    <property type="molecule type" value="Genomic_DNA"/>
</dbReference>
<protein>
    <submittedName>
        <fullName evidence="1">Uncharacterized protein</fullName>
    </submittedName>
</protein>
<dbReference type="GO" id="GO:0008528">
    <property type="term" value="F:G protein-coupled peptide receptor activity"/>
    <property type="evidence" value="ECO:0007669"/>
    <property type="project" value="InterPro"/>
</dbReference>
<accession>G0M9R6</accession>
<dbReference type="Proteomes" id="UP000008068">
    <property type="component" value="Unassembled WGS sequence"/>
</dbReference>
<gene>
    <name evidence="1" type="ORF">CAEBREN_24864</name>
</gene>
<dbReference type="HOGENOM" id="CLU_2624174_0_0_1"/>
<dbReference type="Pfam" id="PF10324">
    <property type="entry name" value="7TM_GPCR_Srw"/>
    <property type="match status" value="1"/>
</dbReference>
<keyword evidence="2" id="KW-1185">Reference proteome</keyword>
<reference evidence="2" key="1">
    <citation type="submission" date="2011-07" db="EMBL/GenBank/DDBJ databases">
        <authorList>
            <consortium name="Caenorhabditis brenneri Sequencing and Analysis Consortium"/>
            <person name="Wilson R.K."/>
        </authorList>
    </citation>
    <scope>NUCLEOTIDE SEQUENCE [LARGE SCALE GENOMIC DNA]</scope>
    <source>
        <strain evidence="2">PB2801</strain>
    </source>
</reference>
<organism evidence="2">
    <name type="scientific">Caenorhabditis brenneri</name>
    <name type="common">Nematode worm</name>
    <dbReference type="NCBI Taxonomy" id="135651"/>
    <lineage>
        <taxon>Eukaryota</taxon>
        <taxon>Metazoa</taxon>
        <taxon>Ecdysozoa</taxon>
        <taxon>Nematoda</taxon>
        <taxon>Chromadorea</taxon>
        <taxon>Rhabditida</taxon>
        <taxon>Rhabditina</taxon>
        <taxon>Rhabditomorpha</taxon>
        <taxon>Rhabditoidea</taxon>
        <taxon>Rhabditidae</taxon>
        <taxon>Peloderinae</taxon>
        <taxon>Caenorhabditis</taxon>
    </lineage>
</organism>
<name>G0M9R6_CAEBE</name>
<evidence type="ECO:0000313" key="1">
    <source>
        <dbReference type="EMBL" id="EGT31067.1"/>
    </source>
</evidence>
<sequence>MTLMVDGFTSETFRWLITINLHLSFQILYPLNSIAHCLINMMLSSEYRKIVKDLVTPKPGFVRVAPRSSGSSRNVSTT</sequence>
<dbReference type="AlphaFoldDB" id="G0M9R6"/>
<proteinExistence type="predicted"/>
<dbReference type="InterPro" id="IPR019427">
    <property type="entry name" value="7TM_GPCR_serpentine_rcpt_Srw"/>
</dbReference>
<dbReference type="InParanoid" id="G0M9R6"/>
<evidence type="ECO:0000313" key="2">
    <source>
        <dbReference type="Proteomes" id="UP000008068"/>
    </source>
</evidence>